<protein>
    <submittedName>
        <fullName evidence="2">D-alanyl-D-alanine carboxypeptidase</fullName>
    </submittedName>
</protein>
<dbReference type="InterPro" id="IPR039561">
    <property type="entry name" value="Peptidase_M15C"/>
</dbReference>
<evidence type="ECO:0000259" key="1">
    <source>
        <dbReference type="Pfam" id="PF13539"/>
    </source>
</evidence>
<dbReference type="SUPFAM" id="SSF55166">
    <property type="entry name" value="Hedgehog/DD-peptidase"/>
    <property type="match status" value="1"/>
</dbReference>
<accession>A0A6J5MQH5</accession>
<dbReference type="CDD" id="cd14845">
    <property type="entry name" value="L-Ala-D-Glu_peptidase_like"/>
    <property type="match status" value="1"/>
</dbReference>
<dbReference type="InterPro" id="IPR009045">
    <property type="entry name" value="Zn_M74/Hedgehog-like"/>
</dbReference>
<evidence type="ECO:0000313" key="5">
    <source>
        <dbReference type="EMBL" id="CAB4218746.1"/>
    </source>
</evidence>
<feature type="domain" description="Peptidase M15C" evidence="1">
    <location>
        <begin position="56"/>
        <end position="121"/>
    </location>
</feature>
<dbReference type="EMBL" id="LR797101">
    <property type="protein sequence ID" value="CAB4187108.1"/>
    <property type="molecule type" value="Genomic_DNA"/>
</dbReference>
<gene>
    <name evidence="3" type="ORF">UFOVP1011_31</name>
    <name evidence="4" type="ORF">UFOVP1162_33</name>
    <name evidence="5" type="ORF">UFOVP1611_36</name>
    <name evidence="2" type="ORF">UFOVP504_19</name>
</gene>
<name>A0A6J5MQH5_9CAUD</name>
<dbReference type="Pfam" id="PF13539">
    <property type="entry name" value="Peptidase_M15_4"/>
    <property type="match status" value="1"/>
</dbReference>
<evidence type="ECO:0000313" key="4">
    <source>
        <dbReference type="EMBL" id="CAB4187108.1"/>
    </source>
</evidence>
<organism evidence="2">
    <name type="scientific">uncultured Caudovirales phage</name>
    <dbReference type="NCBI Taxonomy" id="2100421"/>
    <lineage>
        <taxon>Viruses</taxon>
        <taxon>Duplodnaviria</taxon>
        <taxon>Heunggongvirae</taxon>
        <taxon>Uroviricota</taxon>
        <taxon>Caudoviricetes</taxon>
        <taxon>Peduoviridae</taxon>
        <taxon>Maltschvirus</taxon>
        <taxon>Maltschvirus maltsch</taxon>
    </lineage>
</organism>
<dbReference type="EMBL" id="LR796959">
    <property type="protein sequence ID" value="CAB4178118.1"/>
    <property type="molecule type" value="Genomic_DNA"/>
</dbReference>
<proteinExistence type="predicted"/>
<dbReference type="GO" id="GO:0004180">
    <property type="term" value="F:carboxypeptidase activity"/>
    <property type="evidence" value="ECO:0007669"/>
    <property type="project" value="UniProtKB-KW"/>
</dbReference>
<evidence type="ECO:0000313" key="3">
    <source>
        <dbReference type="EMBL" id="CAB4178118.1"/>
    </source>
</evidence>
<evidence type="ECO:0000313" key="2">
    <source>
        <dbReference type="EMBL" id="CAB4147256.1"/>
    </source>
</evidence>
<keyword evidence="2" id="KW-0645">Protease</keyword>
<dbReference type="Gene3D" id="3.30.1380.10">
    <property type="match status" value="1"/>
</dbReference>
<keyword evidence="2" id="KW-0378">Hydrolase</keyword>
<sequence length="127" mass="14439">MTELTELTQRDRQRLAGVHPDLVRIVELARTYADFVVTEGMRTTERQRQLVAAGASKTMNSRHLTGHAVDLAALVGKEVRWDWPLYDALGRAVKRAAAECGVPITWGGDWPKFRDGPHFELPWERYP</sequence>
<dbReference type="EMBL" id="LR797465">
    <property type="protein sequence ID" value="CAB4218746.1"/>
    <property type="molecule type" value="Genomic_DNA"/>
</dbReference>
<keyword evidence="2" id="KW-0121">Carboxypeptidase</keyword>
<reference evidence="2" key="1">
    <citation type="submission" date="2020-04" db="EMBL/GenBank/DDBJ databases">
        <authorList>
            <person name="Chiriac C."/>
            <person name="Salcher M."/>
            <person name="Ghai R."/>
            <person name="Kavagutti S V."/>
        </authorList>
    </citation>
    <scope>NUCLEOTIDE SEQUENCE</scope>
</reference>
<dbReference type="EMBL" id="LR796485">
    <property type="protein sequence ID" value="CAB4147256.1"/>
    <property type="molecule type" value="Genomic_DNA"/>
</dbReference>